<name>A0A926QK23_9BACL</name>
<dbReference type="EMBL" id="JACVVD010000004">
    <property type="protein sequence ID" value="MBD0381039.1"/>
    <property type="molecule type" value="Genomic_DNA"/>
</dbReference>
<dbReference type="InterPro" id="IPR002645">
    <property type="entry name" value="STAS_dom"/>
</dbReference>
<gene>
    <name evidence="8" type="ORF">ICC18_13020</name>
</gene>
<dbReference type="InterPro" id="IPR036513">
    <property type="entry name" value="STAS_dom_sf"/>
</dbReference>
<feature type="transmembrane region" description="Helical" evidence="6">
    <location>
        <begin position="252"/>
        <end position="272"/>
    </location>
</feature>
<dbReference type="InterPro" id="IPR011547">
    <property type="entry name" value="SLC26A/SulP_dom"/>
</dbReference>
<dbReference type="PROSITE" id="PS50801">
    <property type="entry name" value="STAS"/>
    <property type="match status" value="1"/>
</dbReference>
<evidence type="ECO:0000256" key="2">
    <source>
        <dbReference type="ARBA" id="ARBA00022692"/>
    </source>
</evidence>
<dbReference type="Gene3D" id="3.30.750.24">
    <property type="entry name" value="STAS domain"/>
    <property type="match status" value="1"/>
</dbReference>
<comment type="subcellular location">
    <subcellularLocation>
        <location evidence="1">Membrane</location>
        <topology evidence="1">Multi-pass membrane protein</topology>
    </subcellularLocation>
</comment>
<feature type="transmembrane region" description="Helical" evidence="6">
    <location>
        <begin position="92"/>
        <end position="112"/>
    </location>
</feature>
<dbReference type="Proteomes" id="UP000650466">
    <property type="component" value="Unassembled WGS sequence"/>
</dbReference>
<dbReference type="RefSeq" id="WP_188174849.1">
    <property type="nucleotide sequence ID" value="NZ_JACVVD010000004.1"/>
</dbReference>
<dbReference type="PANTHER" id="PTHR11814">
    <property type="entry name" value="SULFATE TRANSPORTER"/>
    <property type="match status" value="1"/>
</dbReference>
<dbReference type="SUPFAM" id="SSF52091">
    <property type="entry name" value="SpoIIaa-like"/>
    <property type="match status" value="1"/>
</dbReference>
<organism evidence="8 9">
    <name type="scientific">Paenibacillus sedimenti</name>
    <dbReference type="NCBI Taxonomy" id="2770274"/>
    <lineage>
        <taxon>Bacteria</taxon>
        <taxon>Bacillati</taxon>
        <taxon>Bacillota</taxon>
        <taxon>Bacilli</taxon>
        <taxon>Bacillales</taxon>
        <taxon>Paenibacillaceae</taxon>
        <taxon>Paenibacillus</taxon>
    </lineage>
</organism>
<accession>A0A926QK23</accession>
<keyword evidence="4 6" id="KW-0472">Membrane</keyword>
<feature type="transmembrane region" description="Helical" evidence="6">
    <location>
        <begin position="50"/>
        <end position="72"/>
    </location>
</feature>
<feature type="domain" description="STAS" evidence="7">
    <location>
        <begin position="441"/>
        <end position="545"/>
    </location>
</feature>
<evidence type="ECO:0000256" key="4">
    <source>
        <dbReference type="ARBA" id="ARBA00023136"/>
    </source>
</evidence>
<reference evidence="8" key="1">
    <citation type="submission" date="2020-09" db="EMBL/GenBank/DDBJ databases">
        <title>Draft Genome Sequence of Paenibacillus sp. WST5.</title>
        <authorList>
            <person name="Bao Z."/>
        </authorList>
    </citation>
    <scope>NUCLEOTIDE SEQUENCE</scope>
    <source>
        <strain evidence="8">WST5</strain>
    </source>
</reference>
<feature type="region of interest" description="Disordered" evidence="5">
    <location>
        <begin position="571"/>
        <end position="592"/>
    </location>
</feature>
<dbReference type="GO" id="GO:0055085">
    <property type="term" value="P:transmembrane transport"/>
    <property type="evidence" value="ECO:0007669"/>
    <property type="project" value="InterPro"/>
</dbReference>
<dbReference type="AlphaFoldDB" id="A0A926QK23"/>
<keyword evidence="2 6" id="KW-0812">Transmembrane</keyword>
<dbReference type="Pfam" id="PF00916">
    <property type="entry name" value="Sulfate_transp"/>
    <property type="match status" value="1"/>
</dbReference>
<feature type="transmembrane region" description="Helical" evidence="6">
    <location>
        <begin position="327"/>
        <end position="358"/>
    </location>
</feature>
<keyword evidence="3 6" id="KW-1133">Transmembrane helix</keyword>
<evidence type="ECO:0000259" key="7">
    <source>
        <dbReference type="PROSITE" id="PS50801"/>
    </source>
</evidence>
<proteinExistence type="predicted"/>
<feature type="transmembrane region" description="Helical" evidence="6">
    <location>
        <begin position="23"/>
        <end position="43"/>
    </location>
</feature>
<dbReference type="CDD" id="cd07042">
    <property type="entry name" value="STAS_SulP_like_sulfate_transporter"/>
    <property type="match status" value="1"/>
</dbReference>
<evidence type="ECO:0000313" key="8">
    <source>
        <dbReference type="EMBL" id="MBD0381039.1"/>
    </source>
</evidence>
<feature type="transmembrane region" description="Helical" evidence="6">
    <location>
        <begin position="164"/>
        <end position="189"/>
    </location>
</feature>
<dbReference type="InterPro" id="IPR001902">
    <property type="entry name" value="SLC26A/SulP_fam"/>
</dbReference>
<dbReference type="GO" id="GO:0016020">
    <property type="term" value="C:membrane"/>
    <property type="evidence" value="ECO:0007669"/>
    <property type="project" value="UniProtKB-SubCell"/>
</dbReference>
<comment type="caution">
    <text evidence="8">The sequence shown here is derived from an EMBL/GenBank/DDBJ whole genome shotgun (WGS) entry which is preliminary data.</text>
</comment>
<evidence type="ECO:0000313" key="9">
    <source>
        <dbReference type="Proteomes" id="UP000650466"/>
    </source>
</evidence>
<dbReference type="Pfam" id="PF01740">
    <property type="entry name" value="STAS"/>
    <property type="match status" value="1"/>
</dbReference>
<keyword evidence="9" id="KW-1185">Reference proteome</keyword>
<evidence type="ECO:0000256" key="6">
    <source>
        <dbReference type="SAM" id="Phobius"/>
    </source>
</evidence>
<feature type="transmembrane region" description="Helical" evidence="6">
    <location>
        <begin position="284"/>
        <end position="307"/>
    </location>
</feature>
<evidence type="ECO:0000256" key="3">
    <source>
        <dbReference type="ARBA" id="ARBA00022989"/>
    </source>
</evidence>
<feature type="compositionally biased region" description="Basic and acidic residues" evidence="5">
    <location>
        <begin position="575"/>
        <end position="592"/>
    </location>
</feature>
<evidence type="ECO:0000256" key="1">
    <source>
        <dbReference type="ARBA" id="ARBA00004141"/>
    </source>
</evidence>
<protein>
    <submittedName>
        <fullName evidence="8">STAS domain-containing protein</fullName>
    </submittedName>
</protein>
<feature type="transmembrane region" description="Helical" evidence="6">
    <location>
        <begin position="379"/>
        <end position="408"/>
    </location>
</feature>
<sequence length="592" mass="63395">MITRLLGLDRFQGYSIGSLQKDLVAGLIVGIVALPLGMAFAISSGVKPEYGIYTTIIAGILASLIGGSRFAITGPTGAFIPVLFGIASVYGYENLLIAGFMAGVMLLLMGLLRIGTIIKFFPKPVVIGFTTGIGVIIFSSQISDFLGLSGVKKHEFFHENIVEIFTHLVTVNVYSVITAALCLTIIILMTKFLPKIPGALVGLLVSTVVATIFYPDQVATIGSKFGGIPSTLPSLQIPQINMDKIVELMGPAFTIAMLGAIESLLCAVVADGMTGSKHNSNRELIGQGLANMITPLFGGIAATGAIARTATNIKNGGVSPLSGIIHGVVVLAVLLLLSPFASLIPMASMAPVLMVVAWNMSERKEFAHILMTKTYDSIVLLLTFVLTVFIDLTTAVEFGLVCAVILFIKQMNSVHSVLKVSPDTKFNKVVPERVAKGSACPQISMFTLEGPLFFATTQALEDSVSKELESGQKTILLRMSKVPYLDTSGEAVLVDVIKKIHKNGGKLLVSGIRQQPKSLLERTGSYEGIGASHFFEHTGQAINYALTRLDFNKCKGCKHFAFKECAELSNPPKRSKLEKPNEPEKQKELVLT</sequence>
<feature type="transmembrane region" description="Helical" evidence="6">
    <location>
        <begin position="124"/>
        <end position="144"/>
    </location>
</feature>
<feature type="transmembrane region" description="Helical" evidence="6">
    <location>
        <begin position="196"/>
        <end position="214"/>
    </location>
</feature>
<evidence type="ECO:0000256" key="5">
    <source>
        <dbReference type="SAM" id="MobiDB-lite"/>
    </source>
</evidence>